<feature type="region of interest" description="Disordered" evidence="1">
    <location>
        <begin position="32"/>
        <end position="89"/>
    </location>
</feature>
<dbReference type="Gramene" id="BGIOSGA032904-TA">
    <property type="protein sequence ID" value="BGIOSGA032904-PA"/>
    <property type="gene ID" value="BGIOSGA032904"/>
</dbReference>
<dbReference type="HOGENOM" id="CLU_1809379_0_0_1"/>
<accession>A2Z783</accession>
<dbReference type="AlphaFoldDB" id="A2Z783"/>
<evidence type="ECO:0000313" key="2">
    <source>
        <dbReference type="EMBL" id="EAY78467.1"/>
    </source>
</evidence>
<dbReference type="EMBL" id="CM000135">
    <property type="protein sequence ID" value="EAY78467.1"/>
    <property type="molecule type" value="Genomic_DNA"/>
</dbReference>
<proteinExistence type="predicted"/>
<dbReference type="Proteomes" id="UP000007015">
    <property type="component" value="Chromosome 10"/>
</dbReference>
<evidence type="ECO:0000256" key="1">
    <source>
        <dbReference type="SAM" id="MobiDB-lite"/>
    </source>
</evidence>
<evidence type="ECO:0000313" key="3">
    <source>
        <dbReference type="Proteomes" id="UP000007015"/>
    </source>
</evidence>
<reference evidence="2 3" key="1">
    <citation type="journal article" date="2005" name="PLoS Biol.">
        <title>The genomes of Oryza sativa: a history of duplications.</title>
        <authorList>
            <person name="Yu J."/>
            <person name="Wang J."/>
            <person name="Lin W."/>
            <person name="Li S."/>
            <person name="Li H."/>
            <person name="Zhou J."/>
            <person name="Ni P."/>
            <person name="Dong W."/>
            <person name="Hu S."/>
            <person name="Zeng C."/>
            <person name="Zhang J."/>
            <person name="Zhang Y."/>
            <person name="Li R."/>
            <person name="Xu Z."/>
            <person name="Li S."/>
            <person name="Li X."/>
            <person name="Zheng H."/>
            <person name="Cong L."/>
            <person name="Lin L."/>
            <person name="Yin J."/>
            <person name="Geng J."/>
            <person name="Li G."/>
            <person name="Shi J."/>
            <person name="Liu J."/>
            <person name="Lv H."/>
            <person name="Li J."/>
            <person name="Wang J."/>
            <person name="Deng Y."/>
            <person name="Ran L."/>
            <person name="Shi X."/>
            <person name="Wang X."/>
            <person name="Wu Q."/>
            <person name="Li C."/>
            <person name="Ren X."/>
            <person name="Wang J."/>
            <person name="Wang X."/>
            <person name="Li D."/>
            <person name="Liu D."/>
            <person name="Zhang X."/>
            <person name="Ji Z."/>
            <person name="Zhao W."/>
            <person name="Sun Y."/>
            <person name="Zhang Z."/>
            <person name="Bao J."/>
            <person name="Han Y."/>
            <person name="Dong L."/>
            <person name="Ji J."/>
            <person name="Chen P."/>
            <person name="Wu S."/>
            <person name="Liu J."/>
            <person name="Xiao Y."/>
            <person name="Bu D."/>
            <person name="Tan J."/>
            <person name="Yang L."/>
            <person name="Ye C."/>
            <person name="Zhang J."/>
            <person name="Xu J."/>
            <person name="Zhou Y."/>
            <person name="Yu Y."/>
            <person name="Zhang B."/>
            <person name="Zhuang S."/>
            <person name="Wei H."/>
            <person name="Liu B."/>
            <person name="Lei M."/>
            <person name="Yu H."/>
            <person name="Li Y."/>
            <person name="Xu H."/>
            <person name="Wei S."/>
            <person name="He X."/>
            <person name="Fang L."/>
            <person name="Zhang Z."/>
            <person name="Zhang Y."/>
            <person name="Huang X."/>
            <person name="Su Z."/>
            <person name="Tong W."/>
            <person name="Li J."/>
            <person name="Tong Z."/>
            <person name="Li S."/>
            <person name="Ye J."/>
            <person name="Wang L."/>
            <person name="Fang L."/>
            <person name="Lei T."/>
            <person name="Chen C."/>
            <person name="Chen H."/>
            <person name="Xu Z."/>
            <person name="Li H."/>
            <person name="Huang H."/>
            <person name="Zhang F."/>
            <person name="Xu H."/>
            <person name="Li N."/>
            <person name="Zhao C."/>
            <person name="Li S."/>
            <person name="Dong L."/>
            <person name="Huang Y."/>
            <person name="Li L."/>
            <person name="Xi Y."/>
            <person name="Qi Q."/>
            <person name="Li W."/>
            <person name="Zhang B."/>
            <person name="Hu W."/>
            <person name="Zhang Y."/>
            <person name="Tian X."/>
            <person name="Jiao Y."/>
            <person name="Liang X."/>
            <person name="Jin J."/>
            <person name="Gao L."/>
            <person name="Zheng W."/>
            <person name="Hao B."/>
            <person name="Liu S."/>
            <person name="Wang W."/>
            <person name="Yuan L."/>
            <person name="Cao M."/>
            <person name="McDermott J."/>
            <person name="Samudrala R."/>
            <person name="Wang J."/>
            <person name="Wong G.K."/>
            <person name="Yang H."/>
        </authorList>
    </citation>
    <scope>NUCLEOTIDE SEQUENCE [LARGE SCALE GENOMIC DNA]</scope>
    <source>
        <strain evidence="3">cv. 93-11</strain>
    </source>
</reference>
<protein>
    <submittedName>
        <fullName evidence="2">Uncharacterized protein</fullName>
    </submittedName>
</protein>
<sequence length="143" mass="15029">MGDSGGGNLATAATPLHLSSLPRHRLSEWAAKLAAREDGGGGHPRFLRRGPKGGASQSNAGSGPETGGMVPATTSSSRPEGRRRAAKARWGPALRGVGVSCVQEVVLWRLGLMFTVDSRCLARFCDAFGNDDVIAMELELLCR</sequence>
<gene>
    <name evidence="2" type="ORF">OsI_33555</name>
</gene>
<name>A2Z783_ORYSI</name>
<organism evidence="2 3">
    <name type="scientific">Oryza sativa subsp. indica</name>
    <name type="common">Rice</name>
    <dbReference type="NCBI Taxonomy" id="39946"/>
    <lineage>
        <taxon>Eukaryota</taxon>
        <taxon>Viridiplantae</taxon>
        <taxon>Streptophyta</taxon>
        <taxon>Embryophyta</taxon>
        <taxon>Tracheophyta</taxon>
        <taxon>Spermatophyta</taxon>
        <taxon>Magnoliopsida</taxon>
        <taxon>Liliopsida</taxon>
        <taxon>Poales</taxon>
        <taxon>Poaceae</taxon>
        <taxon>BOP clade</taxon>
        <taxon>Oryzoideae</taxon>
        <taxon>Oryzeae</taxon>
        <taxon>Oryzinae</taxon>
        <taxon>Oryza</taxon>
        <taxon>Oryza sativa</taxon>
    </lineage>
</organism>
<keyword evidence="3" id="KW-1185">Reference proteome</keyword>